<evidence type="ECO:0000256" key="3">
    <source>
        <dbReference type="SAM" id="MobiDB-lite"/>
    </source>
</evidence>
<dbReference type="PROSITE" id="PS50012">
    <property type="entry name" value="RCC1_3"/>
    <property type="match status" value="5"/>
</dbReference>
<dbReference type="PRINTS" id="PR00633">
    <property type="entry name" value="RCCNDNSATION"/>
</dbReference>
<evidence type="ECO:0000259" key="4">
    <source>
        <dbReference type="Pfam" id="PF25390"/>
    </source>
</evidence>
<keyword evidence="6" id="KW-1185">Reference proteome</keyword>
<dbReference type="Gene3D" id="2.130.10.30">
    <property type="entry name" value="Regulator of chromosome condensation 1/beta-lactamase-inhibitor protein II"/>
    <property type="match status" value="2"/>
</dbReference>
<dbReference type="EMBL" id="CAJHNH020005657">
    <property type="protein sequence ID" value="CAG5132804.1"/>
    <property type="molecule type" value="Genomic_DNA"/>
</dbReference>
<dbReference type="PANTHER" id="PTHR46207:SF1">
    <property type="entry name" value="PROTEIN RCC2"/>
    <property type="match status" value="1"/>
</dbReference>
<evidence type="ECO:0000313" key="6">
    <source>
        <dbReference type="Proteomes" id="UP000678393"/>
    </source>
</evidence>
<gene>
    <name evidence="5" type="ORF">CUNI_LOCUS18362</name>
</gene>
<feature type="region of interest" description="Disordered" evidence="3">
    <location>
        <begin position="1"/>
        <end position="55"/>
    </location>
</feature>
<feature type="repeat" description="RCC1" evidence="2">
    <location>
        <begin position="233"/>
        <end position="308"/>
    </location>
</feature>
<reference evidence="5" key="1">
    <citation type="submission" date="2021-04" db="EMBL/GenBank/DDBJ databases">
        <authorList>
            <consortium name="Molecular Ecology Group"/>
        </authorList>
    </citation>
    <scope>NUCLEOTIDE SEQUENCE</scope>
</reference>
<comment type="caution">
    <text evidence="5">The sequence shown here is derived from an EMBL/GenBank/DDBJ whole genome shotgun (WGS) entry which is preliminary data.</text>
</comment>
<evidence type="ECO:0000256" key="1">
    <source>
        <dbReference type="ARBA" id="ARBA00022737"/>
    </source>
</evidence>
<dbReference type="InterPro" id="IPR028641">
    <property type="entry name" value="RCC2"/>
</dbReference>
<feature type="domain" description="RCC1-like" evidence="4">
    <location>
        <begin position="96"/>
        <end position="337"/>
    </location>
</feature>
<feature type="repeat" description="RCC1" evidence="2">
    <location>
        <begin position="309"/>
        <end position="362"/>
    </location>
</feature>
<feature type="repeat" description="RCC1" evidence="2">
    <location>
        <begin position="181"/>
        <end position="232"/>
    </location>
</feature>
<dbReference type="AlphaFoldDB" id="A0A8S3ZU60"/>
<dbReference type="InterPro" id="IPR000408">
    <property type="entry name" value="Reg_chr_condens"/>
</dbReference>
<dbReference type="PROSITE" id="PS00626">
    <property type="entry name" value="RCC1_2"/>
    <property type="match status" value="3"/>
</dbReference>
<dbReference type="PANTHER" id="PTHR46207">
    <property type="entry name" value="PROTEIN RCC2"/>
    <property type="match status" value="1"/>
</dbReference>
<dbReference type="InterPro" id="IPR058923">
    <property type="entry name" value="RCC1-like_dom"/>
</dbReference>
<evidence type="ECO:0000313" key="5">
    <source>
        <dbReference type="EMBL" id="CAG5132804.1"/>
    </source>
</evidence>
<dbReference type="InterPro" id="IPR009091">
    <property type="entry name" value="RCC1/BLIP-II"/>
</dbReference>
<feature type="repeat" description="RCC1" evidence="2">
    <location>
        <begin position="129"/>
        <end position="180"/>
    </location>
</feature>
<keyword evidence="1" id="KW-0677">Repeat</keyword>
<evidence type="ECO:0000256" key="2">
    <source>
        <dbReference type="PROSITE-ProRule" id="PRU00235"/>
    </source>
</evidence>
<sequence>MPPKKRSSDVDSNGSSKKRKQEKNDAVKADSSEARDSGRDDAELDGGDVDTENDSGFKIEPPMLCGELLFCGATNWDLVGRKALPKGMKNLGGPNLWGPNRIESLKGIKVRTVASGCNAAHCVAITNEGKVFVWGRNEKGQLGLGNTDRQDTPQVLEAFQGQNIVAAACGRKHTLFLTEKGKVFGCGENKMGQLGLGNQSEQVLLPTQIRYKGPPIRRISCGGEFSAISDINGNVYSFGCPEYGQLGHNTDGKYFVKSNKIEFQCENVPRVITVFVEKQRDGQVSSVTDVDVREIACGANHALVVDSKKRVFSWGFGGYGRLGHSDPKDEMVPRLLKFFDGPNRGAVQIAAGSTCSMAVNEHGALFFWGQTKTSGEANMYPKLVQDLSGWKIRSIGTSNKSIVVAADESVVSWGPSPCFGELGYGEGGIKSSTVPKEMKTLEGIYVHSVACGFSHTLLIARNDTEEDQKNLDKLPVYKP</sequence>
<protein>
    <recommendedName>
        <fullName evidence="4">RCC1-like domain-containing protein</fullName>
    </recommendedName>
</protein>
<dbReference type="Proteomes" id="UP000678393">
    <property type="component" value="Unassembled WGS sequence"/>
</dbReference>
<feature type="compositionally biased region" description="Basic and acidic residues" evidence="3">
    <location>
        <begin position="22"/>
        <end position="41"/>
    </location>
</feature>
<dbReference type="GO" id="GO:0016020">
    <property type="term" value="C:membrane"/>
    <property type="evidence" value="ECO:0007669"/>
    <property type="project" value="TreeGrafter"/>
</dbReference>
<feature type="compositionally biased region" description="Acidic residues" evidence="3">
    <location>
        <begin position="42"/>
        <end position="53"/>
    </location>
</feature>
<feature type="repeat" description="RCC1" evidence="2">
    <location>
        <begin position="408"/>
        <end position="462"/>
    </location>
</feature>
<proteinExistence type="predicted"/>
<accession>A0A8S3ZU60</accession>
<name>A0A8S3ZU60_9EUPU</name>
<dbReference type="GO" id="GO:0031267">
    <property type="term" value="F:small GTPase binding"/>
    <property type="evidence" value="ECO:0007669"/>
    <property type="project" value="TreeGrafter"/>
</dbReference>
<dbReference type="OrthoDB" id="297375at2759"/>
<dbReference type="Pfam" id="PF25390">
    <property type="entry name" value="WD40_RLD"/>
    <property type="match status" value="1"/>
</dbReference>
<dbReference type="SUPFAM" id="SSF50985">
    <property type="entry name" value="RCC1/BLIP-II"/>
    <property type="match status" value="1"/>
</dbReference>
<organism evidence="5 6">
    <name type="scientific">Candidula unifasciata</name>
    <dbReference type="NCBI Taxonomy" id="100452"/>
    <lineage>
        <taxon>Eukaryota</taxon>
        <taxon>Metazoa</taxon>
        <taxon>Spiralia</taxon>
        <taxon>Lophotrochozoa</taxon>
        <taxon>Mollusca</taxon>
        <taxon>Gastropoda</taxon>
        <taxon>Heterobranchia</taxon>
        <taxon>Euthyneura</taxon>
        <taxon>Panpulmonata</taxon>
        <taxon>Eupulmonata</taxon>
        <taxon>Stylommatophora</taxon>
        <taxon>Helicina</taxon>
        <taxon>Helicoidea</taxon>
        <taxon>Geomitridae</taxon>
        <taxon>Candidula</taxon>
    </lineage>
</organism>